<reference evidence="6 7" key="1">
    <citation type="submission" date="2024-07" db="EMBL/GenBank/DDBJ databases">
        <authorList>
            <person name="Pitt A."/>
            <person name="Hahn M.W."/>
        </authorList>
    </citation>
    <scope>NUCLEOTIDE SEQUENCE [LARGE SCALE GENOMIC DNA]</scope>
    <source>
        <strain evidence="6 7">1-SAACH-A3</strain>
    </source>
</reference>
<dbReference type="CDD" id="cd00610">
    <property type="entry name" value="OAT_like"/>
    <property type="match status" value="1"/>
</dbReference>
<dbReference type="PIRSF" id="PIRSF000521">
    <property type="entry name" value="Transaminase_4ab_Lys_Orn"/>
    <property type="match status" value="1"/>
</dbReference>
<dbReference type="EMBL" id="JBEWZH010000007">
    <property type="protein sequence ID" value="MFL0162900.1"/>
    <property type="molecule type" value="Genomic_DNA"/>
</dbReference>
<keyword evidence="3" id="KW-0808">Transferase</keyword>
<protein>
    <submittedName>
        <fullName evidence="6">Aspartate aminotransferase family protein</fullName>
    </submittedName>
</protein>
<dbReference type="InterPro" id="IPR015421">
    <property type="entry name" value="PyrdxlP-dep_Trfase_major"/>
</dbReference>
<evidence type="ECO:0000256" key="2">
    <source>
        <dbReference type="ARBA" id="ARBA00022576"/>
    </source>
</evidence>
<dbReference type="Pfam" id="PF00202">
    <property type="entry name" value="Aminotran_3"/>
    <property type="match status" value="1"/>
</dbReference>
<proteinExistence type="inferred from homology"/>
<dbReference type="PANTHER" id="PTHR11986:SF79">
    <property type="entry name" value="ACETYLORNITHINE AMINOTRANSFERASE, MITOCHONDRIAL"/>
    <property type="match status" value="1"/>
</dbReference>
<dbReference type="InterPro" id="IPR005814">
    <property type="entry name" value="Aminotrans_3"/>
</dbReference>
<evidence type="ECO:0000256" key="4">
    <source>
        <dbReference type="ARBA" id="ARBA00022898"/>
    </source>
</evidence>
<sequence>MMKLFDVYPLYPIELVKAQGVTLWDKKGQTYTDLYGGHAVISIGHSHPYYVAKLTEQLQNIGFYSNSVIIPGQEELAEKLGKLSGYPDYQLFLTNSGAESNENALKLASFHTGRKKVVAFKNAFHGRTAGAVAVTDNPSIVAPINDTSHVSFLPLNQIEGLEAGITEETAAVIVEGIQGVGGIQVAGTEFLKALRIRCDETGAQLILDSVQCGYGRSGKFFSHQYAGIQPDMMTTAKGMGNGFPMGGVLIAPHIKASYGLLGTTFGGNHMACAAGNAVLDVIKDENLIENAAKIGQYLMDQLSQFTAVKEVRGKGLMIGIEFEQAVGPIRDALLFDHHIFCGYAGKHTLRLLPSLAVNQKVADQFLESLTQVLKA</sequence>
<keyword evidence="4 5" id="KW-0663">Pyridoxal phosphate</keyword>
<comment type="cofactor">
    <cofactor evidence="1">
        <name>pyridoxal 5'-phosphate</name>
        <dbReference type="ChEBI" id="CHEBI:597326"/>
    </cofactor>
</comment>
<dbReference type="GO" id="GO:0008483">
    <property type="term" value="F:transaminase activity"/>
    <property type="evidence" value="ECO:0007669"/>
    <property type="project" value="UniProtKB-KW"/>
</dbReference>
<dbReference type="InterPro" id="IPR015424">
    <property type="entry name" value="PyrdxlP-dep_Trfase"/>
</dbReference>
<dbReference type="Proteomes" id="UP001623558">
    <property type="component" value="Unassembled WGS sequence"/>
</dbReference>
<evidence type="ECO:0000256" key="5">
    <source>
        <dbReference type="RuleBase" id="RU003560"/>
    </source>
</evidence>
<dbReference type="InterPro" id="IPR015422">
    <property type="entry name" value="PyrdxlP-dep_Trfase_small"/>
</dbReference>
<dbReference type="PANTHER" id="PTHR11986">
    <property type="entry name" value="AMINOTRANSFERASE CLASS III"/>
    <property type="match status" value="1"/>
</dbReference>
<evidence type="ECO:0000313" key="7">
    <source>
        <dbReference type="Proteomes" id="UP001623558"/>
    </source>
</evidence>
<dbReference type="SUPFAM" id="SSF53383">
    <property type="entry name" value="PLP-dependent transferases"/>
    <property type="match status" value="1"/>
</dbReference>
<keyword evidence="7" id="KW-1185">Reference proteome</keyword>
<comment type="caution">
    <text evidence="6">The sequence shown here is derived from an EMBL/GenBank/DDBJ whole genome shotgun (WGS) entry which is preliminary data.</text>
</comment>
<comment type="similarity">
    <text evidence="5">Belongs to the class-III pyridoxal-phosphate-dependent aminotransferase family.</text>
</comment>
<dbReference type="InterPro" id="IPR050103">
    <property type="entry name" value="Class-III_PLP-dep_AT"/>
</dbReference>
<gene>
    <name evidence="6" type="ORF">U0R11_10900</name>
</gene>
<evidence type="ECO:0000256" key="3">
    <source>
        <dbReference type="ARBA" id="ARBA00022679"/>
    </source>
</evidence>
<keyword evidence="2 6" id="KW-0032">Aminotransferase</keyword>
<evidence type="ECO:0000256" key="1">
    <source>
        <dbReference type="ARBA" id="ARBA00001933"/>
    </source>
</evidence>
<dbReference type="Gene3D" id="3.90.1150.10">
    <property type="entry name" value="Aspartate Aminotransferase, domain 1"/>
    <property type="match status" value="1"/>
</dbReference>
<accession>A0ABW8RYK4</accession>
<organism evidence="6 7">
    <name type="scientific">Aquirufa salirivi</name>
    <dbReference type="NCBI Taxonomy" id="3104729"/>
    <lineage>
        <taxon>Bacteria</taxon>
        <taxon>Pseudomonadati</taxon>
        <taxon>Bacteroidota</taxon>
        <taxon>Cytophagia</taxon>
        <taxon>Cytophagales</taxon>
        <taxon>Flectobacillaceae</taxon>
        <taxon>Aquirufa</taxon>
    </lineage>
</organism>
<evidence type="ECO:0000313" key="6">
    <source>
        <dbReference type="EMBL" id="MFL0162900.1"/>
    </source>
</evidence>
<name>A0ABW8RYK4_9BACT</name>
<dbReference type="Gene3D" id="3.40.640.10">
    <property type="entry name" value="Type I PLP-dependent aspartate aminotransferase-like (Major domain)"/>
    <property type="match status" value="1"/>
</dbReference>
<dbReference type="RefSeq" id="WP_406751727.1">
    <property type="nucleotide sequence ID" value="NZ_JBEWZH010000007.1"/>
</dbReference>